<feature type="compositionally biased region" description="Low complexity" evidence="1">
    <location>
        <begin position="542"/>
        <end position="561"/>
    </location>
</feature>
<dbReference type="Gene3D" id="3.40.50.1820">
    <property type="entry name" value="alpha/beta hydrolase"/>
    <property type="match status" value="1"/>
</dbReference>
<dbReference type="PANTHER" id="PTHR48202:SF1">
    <property type="entry name" value="ALPHA_BETA-HYDROLASES SUPERFAMILY PROTEIN"/>
    <property type="match status" value="1"/>
</dbReference>
<sequence length="1144" mass="115842">MTRRWRLIAGIGSIAVAGVAVASLDRVREALDGSRSETDPAPPRARWLERGGAALHAAVERAEPGLGMAARLAGALDRLTDPGAAPSRAGALALSAAGSRPVAWAVRELADEAGAGEEGRRALARYLTRAAAAPERLSPLLPLPGVLPALLRLAAADAGLAASLGAALSPGRLAEAAPPADVRAVLDWLEEDPGTGVESRGLGVAGDPSLAARSRAGSSLQHDPAASSASTLLALRCLRGWAQASVVNCATLARAGAGPVLPRFLALAAGQPERQELCGLMKDLARGCPPSVPLEAAGWLHPQLCTAADAAAAGEGALLHASLTAFAACVRRRGPGDGVPPALLKGTVLPLLHRISAGGNEGPRRPVATVVRALAMTGALDPAARDAWAETVLGWARHAAGEPSGEADAATLRRSARACQPFTLALESLVEAGCRAGLYAWLAEMVVALSFVVQPYGEEALAAVKGDQAALQAGSRTGAWLGGWLPAWAGGQALAVEAGAPGAGLASGSTRGPPHDAEGSASSWWAWRPWGGGESSPAEGTLDAAPGALDPAADRPAPALGTDATPPSGPAPAAPPGGPNDSDLALYIHAAPVGPAFARAVAGELLPGSTWDLPLDASEDALSSLAVARAGAPGGEGADAGPSAAAVAQTIAVMTALASDEARRAWLLRMGVLRALRLVLAAQEGPPADDAEAGWTAPGLAGGGTLTLALAQQAARLLSLLGTDAAGARALASGPGARDPGGWVAWLQSCAGAADCSLSSAATKALLHAESVRGEGRAARSLLPGPAAAAAARRAAATDGGEAPWAAPALAVEVLEAVRAALDGEGAAGGAGARGERRLVLRDGMHLFVPGAEHHAVLARCGRDATGPGTPLMDVVFVHGIRGGAFATWRQEGSPRPGKGAAFEHHACWPAAWLSEELPEARLLTVEYAAPASGWEGESLPFEHTVAQLAGMLLDAGVGARPTVFVCHSMGGVLVKELLAQAQAKENGHAWHKLACNTLGLVSYAVPHSGSRLADLGWQLRYVGGFPAGAVAHLKTSELHLEDVNAAVRGMHRRGGLAVLSFGEGKPTRVAYIKTLVVPLESAYPGYGEFFVLPSHDHISACKPTDRSDAAYAKALDFLGRCARSAARRRAEAHTADDVEAAAL</sequence>
<gene>
    <name evidence="2" type="ORF">g.41210</name>
</gene>
<evidence type="ECO:0000256" key="1">
    <source>
        <dbReference type="SAM" id="MobiDB-lite"/>
    </source>
</evidence>
<feature type="compositionally biased region" description="Pro residues" evidence="1">
    <location>
        <begin position="567"/>
        <end position="578"/>
    </location>
</feature>
<dbReference type="EMBL" id="GDKF01008121">
    <property type="protein sequence ID" value="JAT70501.1"/>
    <property type="molecule type" value="Transcribed_RNA"/>
</dbReference>
<dbReference type="SUPFAM" id="SSF53474">
    <property type="entry name" value="alpha/beta-Hydrolases"/>
    <property type="match status" value="1"/>
</dbReference>
<dbReference type="PANTHER" id="PTHR48202">
    <property type="entry name" value="ALPHA/BETA-HYDROLASES SUPERFAMILY PROTEIN"/>
    <property type="match status" value="1"/>
</dbReference>
<feature type="region of interest" description="Disordered" evidence="1">
    <location>
        <begin position="502"/>
        <end position="580"/>
    </location>
</feature>
<name>A0A1D1ZUH8_AUXPR</name>
<organism evidence="2">
    <name type="scientific">Auxenochlorella protothecoides</name>
    <name type="common">Green microalga</name>
    <name type="synonym">Chlorella protothecoides</name>
    <dbReference type="NCBI Taxonomy" id="3075"/>
    <lineage>
        <taxon>Eukaryota</taxon>
        <taxon>Viridiplantae</taxon>
        <taxon>Chlorophyta</taxon>
        <taxon>core chlorophytes</taxon>
        <taxon>Trebouxiophyceae</taxon>
        <taxon>Chlorellales</taxon>
        <taxon>Chlorellaceae</taxon>
        <taxon>Auxenochlorella</taxon>
    </lineage>
</organism>
<protein>
    <recommendedName>
        <fullName evidence="3">Protein SERAC1</fullName>
    </recommendedName>
</protein>
<dbReference type="InterPro" id="IPR029058">
    <property type="entry name" value="AB_hydrolase_fold"/>
</dbReference>
<evidence type="ECO:0000313" key="2">
    <source>
        <dbReference type="EMBL" id="JAT70501.1"/>
    </source>
</evidence>
<accession>A0A1D1ZUH8</accession>
<dbReference type="AlphaFoldDB" id="A0A1D1ZUH8"/>
<evidence type="ECO:0008006" key="3">
    <source>
        <dbReference type="Google" id="ProtNLM"/>
    </source>
</evidence>
<proteinExistence type="predicted"/>
<reference evidence="2" key="1">
    <citation type="submission" date="2015-08" db="EMBL/GenBank/DDBJ databases">
        <authorList>
            <person name="Babu N.S."/>
            <person name="Beckwith C.J."/>
            <person name="Beseler K.G."/>
            <person name="Brison A."/>
            <person name="Carone J.V."/>
            <person name="Caskin T.P."/>
            <person name="Diamond M."/>
            <person name="Durham M.E."/>
            <person name="Foxe J.M."/>
            <person name="Go M."/>
            <person name="Henderson B.A."/>
            <person name="Jones I.B."/>
            <person name="McGettigan J.A."/>
            <person name="Micheletti S.J."/>
            <person name="Nasrallah M.E."/>
            <person name="Ortiz D."/>
            <person name="Piller C.R."/>
            <person name="Privatt S.R."/>
            <person name="Schneider S.L."/>
            <person name="Sharp S."/>
            <person name="Smith T.C."/>
            <person name="Stanton J.D."/>
            <person name="Ullery H.E."/>
            <person name="Wilson R.J."/>
            <person name="Serrano M.G."/>
            <person name="Buck G."/>
            <person name="Lee V."/>
            <person name="Wang Y."/>
            <person name="Carvalho R."/>
            <person name="Voegtly L."/>
            <person name="Shi R."/>
            <person name="Duckworth R."/>
            <person name="Johnson A."/>
            <person name="Loviza R."/>
            <person name="Walstead R."/>
            <person name="Shah Z."/>
            <person name="Kiflezghi M."/>
            <person name="Wade K."/>
            <person name="Ball S.L."/>
            <person name="Bradley K.W."/>
            <person name="Asai D.J."/>
            <person name="Bowman C.A."/>
            <person name="Russell D.A."/>
            <person name="Pope W.H."/>
            <person name="Jacobs-Sera D."/>
            <person name="Hendrix R.W."/>
            <person name="Hatfull G.F."/>
        </authorList>
    </citation>
    <scope>NUCLEOTIDE SEQUENCE</scope>
</reference>